<sequence>MLATPNLGELFSEYASEAAIPDLGAPIVHYDSYRTMESAGLLHIFAAFDGDHLIGFLVMIASIYPHFGKLLASTESYFVSKSHRHTGAGLKLMAIAEQKARELGAIGFYVSAPLNGVLDRLIERKGFNLTNRVFFKSFSNSGDSHV</sequence>
<dbReference type="SUPFAM" id="SSF55729">
    <property type="entry name" value="Acyl-CoA N-acyltransferases (Nat)"/>
    <property type="match status" value="1"/>
</dbReference>
<dbReference type="GO" id="GO:0016747">
    <property type="term" value="F:acyltransferase activity, transferring groups other than amino-acyl groups"/>
    <property type="evidence" value="ECO:0007669"/>
    <property type="project" value="InterPro"/>
</dbReference>
<name>A0A238YQW8_9PROT</name>
<dbReference type="CDD" id="cd04301">
    <property type="entry name" value="NAT_SF"/>
    <property type="match status" value="1"/>
</dbReference>
<keyword evidence="2" id="KW-0808">Transferase</keyword>
<dbReference type="InterPro" id="IPR016181">
    <property type="entry name" value="Acyl_CoA_acyltransferase"/>
</dbReference>
<reference evidence="3" key="1">
    <citation type="submission" date="2017-06" db="EMBL/GenBank/DDBJ databases">
        <authorList>
            <person name="Varghese N."/>
            <person name="Submissions S."/>
        </authorList>
    </citation>
    <scope>NUCLEOTIDE SEQUENCE [LARGE SCALE GENOMIC DNA]</scope>
    <source>
        <strain evidence="3">Ca-68</strain>
    </source>
</reference>
<dbReference type="EMBL" id="FZOA01000003">
    <property type="protein sequence ID" value="SNR73686.1"/>
    <property type="molecule type" value="Genomic_DNA"/>
</dbReference>
<protein>
    <submittedName>
        <fullName evidence="2">Acetyltransferase (GNAT) domain-containing protein</fullName>
    </submittedName>
</protein>
<evidence type="ECO:0000313" key="2">
    <source>
        <dbReference type="EMBL" id="SNR73686.1"/>
    </source>
</evidence>
<organism evidence="2 3">
    <name type="scientific">Methylobacillus rhizosphaerae</name>
    <dbReference type="NCBI Taxonomy" id="551994"/>
    <lineage>
        <taxon>Bacteria</taxon>
        <taxon>Pseudomonadati</taxon>
        <taxon>Pseudomonadota</taxon>
        <taxon>Betaproteobacteria</taxon>
        <taxon>Nitrosomonadales</taxon>
        <taxon>Methylophilaceae</taxon>
        <taxon>Methylobacillus</taxon>
    </lineage>
</organism>
<dbReference type="Proteomes" id="UP000198305">
    <property type="component" value="Unassembled WGS sequence"/>
</dbReference>
<dbReference type="InterPro" id="IPR000182">
    <property type="entry name" value="GNAT_dom"/>
</dbReference>
<evidence type="ECO:0000313" key="3">
    <source>
        <dbReference type="Proteomes" id="UP000198305"/>
    </source>
</evidence>
<evidence type="ECO:0000259" key="1">
    <source>
        <dbReference type="PROSITE" id="PS51186"/>
    </source>
</evidence>
<dbReference type="PROSITE" id="PS51186">
    <property type="entry name" value="GNAT"/>
    <property type="match status" value="1"/>
</dbReference>
<dbReference type="Gene3D" id="3.40.630.30">
    <property type="match status" value="1"/>
</dbReference>
<dbReference type="AlphaFoldDB" id="A0A238YQW8"/>
<keyword evidence="3" id="KW-1185">Reference proteome</keyword>
<feature type="domain" description="N-acetyltransferase" evidence="1">
    <location>
        <begin position="1"/>
        <end position="146"/>
    </location>
</feature>
<dbReference type="Pfam" id="PF00583">
    <property type="entry name" value="Acetyltransf_1"/>
    <property type="match status" value="1"/>
</dbReference>
<accession>A0A238YQW8</accession>
<gene>
    <name evidence="2" type="ORF">SAMN05192560_0773</name>
</gene>
<proteinExistence type="predicted"/>